<dbReference type="InterPro" id="IPR050228">
    <property type="entry name" value="Carboxylesterase_BioH"/>
</dbReference>
<name>A0ABZ2U615_9ACTN</name>
<keyword evidence="3" id="KW-1185">Reference proteome</keyword>
<evidence type="ECO:0000259" key="1">
    <source>
        <dbReference type="Pfam" id="PF12697"/>
    </source>
</evidence>
<dbReference type="Proteomes" id="UP001479933">
    <property type="component" value="Chromosome"/>
</dbReference>
<evidence type="ECO:0000313" key="2">
    <source>
        <dbReference type="EMBL" id="WYY08306.1"/>
    </source>
</evidence>
<keyword evidence="2" id="KW-0378">Hydrolase</keyword>
<dbReference type="Gene3D" id="3.40.50.1820">
    <property type="entry name" value="alpha/beta hydrolase"/>
    <property type="match status" value="1"/>
</dbReference>
<dbReference type="InterPro" id="IPR000073">
    <property type="entry name" value="AB_hydrolase_1"/>
</dbReference>
<dbReference type="SUPFAM" id="SSF53474">
    <property type="entry name" value="alpha/beta-Hydrolases"/>
    <property type="match status" value="1"/>
</dbReference>
<dbReference type="GO" id="GO:0016787">
    <property type="term" value="F:hydrolase activity"/>
    <property type="evidence" value="ECO:0007669"/>
    <property type="project" value="UniProtKB-KW"/>
</dbReference>
<proteinExistence type="predicted"/>
<organism evidence="2 3">
    <name type="scientific">Gordonia hydrophobica</name>
    <dbReference type="NCBI Taxonomy" id="40516"/>
    <lineage>
        <taxon>Bacteria</taxon>
        <taxon>Bacillati</taxon>
        <taxon>Actinomycetota</taxon>
        <taxon>Actinomycetes</taxon>
        <taxon>Mycobacteriales</taxon>
        <taxon>Gordoniaceae</taxon>
        <taxon>Gordonia</taxon>
    </lineage>
</organism>
<reference evidence="2 3" key="1">
    <citation type="journal article" date="2023" name="Virus Evol.">
        <title>Computational host range prediction-The good, the bad, and the ugly.</title>
        <authorList>
            <person name="Howell A.A."/>
            <person name="Versoza C.J."/>
            <person name="Pfeifer S.P."/>
        </authorList>
    </citation>
    <scope>NUCLEOTIDE SEQUENCE [LARGE SCALE GENOMIC DNA]</scope>
    <source>
        <strain evidence="2 3">1610/1b</strain>
    </source>
</reference>
<sequence>MASSTAHHFTVSSADLTLHGDHWPAATDAHGLTPALLLHGGGQTRHSWDRTAAALAARGRDVYTLDLRGHGDSSWAPDGDYALDAFVGDLRAVLADRARKPVIIGASLGGITGLCTVGENPDIAAALVMVDVVVNVEQKGIDRIKSFMTDHIGGFADLEEVADAIAAYNPERTRPKNLDGLKKNVRLHDDGRWYWHWDPEFMKSDEGDEPRRHTDPARLAAAARTVTAPTLVVRGGKSDVVSDAGIAHMRELVPHAEIADVSAAGHMVAGDDNEVFAAAIVEFLERHSL</sequence>
<dbReference type="RefSeq" id="WP_066168635.1">
    <property type="nucleotide sequence ID" value="NZ_CP136137.1"/>
</dbReference>
<evidence type="ECO:0000313" key="3">
    <source>
        <dbReference type="Proteomes" id="UP001479933"/>
    </source>
</evidence>
<accession>A0ABZ2U615</accession>
<protein>
    <submittedName>
        <fullName evidence="2">Alpha/beta hydrolase</fullName>
    </submittedName>
</protein>
<dbReference type="PANTHER" id="PTHR43194">
    <property type="entry name" value="HYDROLASE ALPHA/BETA FOLD FAMILY"/>
    <property type="match status" value="1"/>
</dbReference>
<gene>
    <name evidence="2" type="ORF">RVF87_04310</name>
</gene>
<feature type="domain" description="AB hydrolase-1" evidence="1">
    <location>
        <begin position="36"/>
        <end position="279"/>
    </location>
</feature>
<dbReference type="Pfam" id="PF12697">
    <property type="entry name" value="Abhydrolase_6"/>
    <property type="match status" value="1"/>
</dbReference>
<dbReference type="EMBL" id="CP136137">
    <property type="protein sequence ID" value="WYY08306.1"/>
    <property type="molecule type" value="Genomic_DNA"/>
</dbReference>
<dbReference type="PANTHER" id="PTHR43194:SF2">
    <property type="entry name" value="PEROXISOMAL MEMBRANE PROTEIN LPX1"/>
    <property type="match status" value="1"/>
</dbReference>
<dbReference type="InterPro" id="IPR029058">
    <property type="entry name" value="AB_hydrolase_fold"/>
</dbReference>